<protein>
    <submittedName>
        <fullName evidence="3">S26 family signal peptidase</fullName>
    </submittedName>
</protein>
<proteinExistence type="predicted"/>
<reference evidence="3" key="1">
    <citation type="journal article" date="2013" name="Genome Biol.">
        <title>Comparative genomics of the core and accessory genomes of 48 Sinorhizobium strains comprising five genospecies.</title>
        <authorList>
            <person name="Sugawara M."/>
            <person name="Epstein B."/>
            <person name="Badgley B.D."/>
            <person name="Unno T."/>
            <person name="Xu L."/>
            <person name="Reese J."/>
            <person name="Gyaneshwar P."/>
            <person name="Denny R."/>
            <person name="Mudge J."/>
            <person name="Bharti A.K."/>
            <person name="Farmer A.D."/>
            <person name="May G.D."/>
            <person name="Woodward J.E."/>
            <person name="Medigue C."/>
            <person name="Vallenet D."/>
            <person name="Lajus A."/>
            <person name="Rouy Z."/>
            <person name="Martinez-Vaz B."/>
            <person name="Tiffin P."/>
            <person name="Young N.D."/>
            <person name="Sadowsky M.J."/>
        </authorList>
    </citation>
    <scope>NUCLEOTIDE SEQUENCE</scope>
    <source>
        <strain evidence="3">M30</strain>
    </source>
</reference>
<dbReference type="SUPFAM" id="SSF51306">
    <property type="entry name" value="LexA/Signal peptidase"/>
    <property type="match status" value="1"/>
</dbReference>
<evidence type="ECO:0000259" key="2">
    <source>
        <dbReference type="Pfam" id="PF10502"/>
    </source>
</evidence>
<dbReference type="GO" id="GO:0004252">
    <property type="term" value="F:serine-type endopeptidase activity"/>
    <property type="evidence" value="ECO:0007669"/>
    <property type="project" value="InterPro"/>
</dbReference>
<organism evidence="3">
    <name type="scientific">Rhizobium meliloti</name>
    <name type="common">Ensifer meliloti</name>
    <name type="synonym">Sinorhizobium meliloti</name>
    <dbReference type="NCBI Taxonomy" id="382"/>
    <lineage>
        <taxon>Bacteria</taxon>
        <taxon>Pseudomonadati</taxon>
        <taxon>Pseudomonadota</taxon>
        <taxon>Alphaproteobacteria</taxon>
        <taxon>Hyphomicrobiales</taxon>
        <taxon>Rhizobiaceae</taxon>
        <taxon>Sinorhizobium/Ensifer group</taxon>
        <taxon>Sinorhizobium</taxon>
    </lineage>
</organism>
<gene>
    <name evidence="3" type="ORF">GHK45_32115</name>
</gene>
<accession>A0A6A7ZZV0</accession>
<comment type="caution">
    <text evidence="3">The sequence shown here is derived from an EMBL/GenBank/DDBJ whole genome shotgun (WGS) entry which is preliminary data.</text>
</comment>
<name>A0A6A7ZZV0_RHIML</name>
<dbReference type="Gene3D" id="2.10.109.10">
    <property type="entry name" value="Umud Fragment, subunit A"/>
    <property type="match status" value="1"/>
</dbReference>
<evidence type="ECO:0000313" key="3">
    <source>
        <dbReference type="EMBL" id="MQW08210.1"/>
    </source>
</evidence>
<feature type="signal peptide" evidence="1">
    <location>
        <begin position="1"/>
        <end position="20"/>
    </location>
</feature>
<dbReference type="RefSeq" id="WP_153318968.1">
    <property type="nucleotide sequence ID" value="NZ_WISP01000209.1"/>
</dbReference>
<feature type="chain" id="PRO_5025398914" evidence="1">
    <location>
        <begin position="21"/>
        <end position="181"/>
    </location>
</feature>
<dbReference type="AlphaFoldDB" id="A0A6A7ZZV0"/>
<evidence type="ECO:0000256" key="1">
    <source>
        <dbReference type="SAM" id="SignalP"/>
    </source>
</evidence>
<dbReference type="InterPro" id="IPR019533">
    <property type="entry name" value="Peptidase_S26"/>
</dbReference>
<dbReference type="EMBL" id="WISP01000209">
    <property type="protein sequence ID" value="MQW08210.1"/>
    <property type="molecule type" value="Genomic_DNA"/>
</dbReference>
<dbReference type="InterPro" id="IPR036286">
    <property type="entry name" value="LexA/Signal_pep-like_sf"/>
</dbReference>
<dbReference type="GO" id="GO:0006465">
    <property type="term" value="P:signal peptide processing"/>
    <property type="evidence" value="ECO:0007669"/>
    <property type="project" value="InterPro"/>
</dbReference>
<keyword evidence="1" id="KW-0732">Signal</keyword>
<sequence>MTRFGYVMATYFATAGVAIAAFTPTPTKFIWNATVSAPIGFYTVGLADRLKVPELVAVAPPEPLARFMAKRGYLARGVPLLKRVLGLPGQRVCRTGRTITVDGIAMGEALQRDRLGRALPVWQGCRVIADGEIFLMNWEVRDSLDGRYFGPISASSVIGRATPLWTDEEGDGRYQWRTPTD</sequence>
<dbReference type="Pfam" id="PF10502">
    <property type="entry name" value="Peptidase_S26"/>
    <property type="match status" value="1"/>
</dbReference>
<feature type="domain" description="Peptidase S26" evidence="2">
    <location>
        <begin position="7"/>
        <end position="165"/>
    </location>
</feature>